<dbReference type="InterPro" id="IPR036890">
    <property type="entry name" value="HATPase_C_sf"/>
</dbReference>
<evidence type="ECO:0000256" key="7">
    <source>
        <dbReference type="ARBA" id="ARBA00022840"/>
    </source>
</evidence>
<organism evidence="11 12">
    <name type="scientific">Actinoplanes subglobosus</name>
    <dbReference type="NCBI Taxonomy" id="1547892"/>
    <lineage>
        <taxon>Bacteria</taxon>
        <taxon>Bacillati</taxon>
        <taxon>Actinomycetota</taxon>
        <taxon>Actinomycetes</taxon>
        <taxon>Micromonosporales</taxon>
        <taxon>Micromonosporaceae</taxon>
        <taxon>Actinoplanes</taxon>
    </lineage>
</organism>
<feature type="domain" description="Histidine kinase/HSP90-like ATPase" evidence="10">
    <location>
        <begin position="276"/>
        <end position="367"/>
    </location>
</feature>
<dbReference type="Gene3D" id="1.20.5.1930">
    <property type="match status" value="1"/>
</dbReference>
<feature type="transmembrane region" description="Helical" evidence="9">
    <location>
        <begin position="45"/>
        <end position="63"/>
    </location>
</feature>
<comment type="catalytic activity">
    <reaction evidence="1">
        <text>ATP + protein L-histidine = ADP + protein N-phospho-L-histidine.</text>
        <dbReference type="EC" id="2.7.13.3"/>
    </reaction>
</comment>
<evidence type="ECO:0000256" key="4">
    <source>
        <dbReference type="ARBA" id="ARBA00022679"/>
    </source>
</evidence>
<accession>A0ABV8J464</accession>
<protein>
    <recommendedName>
        <fullName evidence="2">histidine kinase</fullName>
        <ecNumber evidence="2">2.7.13.3</ecNumber>
    </recommendedName>
</protein>
<dbReference type="InterPro" id="IPR011712">
    <property type="entry name" value="Sig_transdc_His_kin_sub3_dim/P"/>
</dbReference>
<dbReference type="Proteomes" id="UP001595867">
    <property type="component" value="Unassembled WGS sequence"/>
</dbReference>
<keyword evidence="9" id="KW-0472">Membrane</keyword>
<evidence type="ECO:0000256" key="9">
    <source>
        <dbReference type="SAM" id="Phobius"/>
    </source>
</evidence>
<evidence type="ECO:0000313" key="12">
    <source>
        <dbReference type="Proteomes" id="UP001595867"/>
    </source>
</evidence>
<evidence type="ECO:0000259" key="10">
    <source>
        <dbReference type="SMART" id="SM00387"/>
    </source>
</evidence>
<keyword evidence="3" id="KW-0597">Phosphoprotein</keyword>
<evidence type="ECO:0000256" key="3">
    <source>
        <dbReference type="ARBA" id="ARBA00022553"/>
    </source>
</evidence>
<keyword evidence="8" id="KW-0902">Two-component regulatory system</keyword>
<dbReference type="Pfam" id="PF02518">
    <property type="entry name" value="HATPase_c"/>
    <property type="match status" value="1"/>
</dbReference>
<keyword evidence="4" id="KW-0808">Transferase</keyword>
<reference evidence="12" key="1">
    <citation type="journal article" date="2019" name="Int. J. Syst. Evol. Microbiol.">
        <title>The Global Catalogue of Microorganisms (GCM) 10K type strain sequencing project: providing services to taxonomists for standard genome sequencing and annotation.</title>
        <authorList>
            <consortium name="The Broad Institute Genomics Platform"/>
            <consortium name="The Broad Institute Genome Sequencing Center for Infectious Disease"/>
            <person name="Wu L."/>
            <person name="Ma J."/>
        </authorList>
    </citation>
    <scope>NUCLEOTIDE SEQUENCE [LARGE SCALE GENOMIC DNA]</scope>
    <source>
        <strain evidence="12">TBRC 5832</strain>
    </source>
</reference>
<comment type="caution">
    <text evidence="11">The sequence shown here is derived from an EMBL/GenBank/DDBJ whole genome shotgun (WGS) entry which is preliminary data.</text>
</comment>
<evidence type="ECO:0000256" key="5">
    <source>
        <dbReference type="ARBA" id="ARBA00022741"/>
    </source>
</evidence>
<evidence type="ECO:0000313" key="11">
    <source>
        <dbReference type="EMBL" id="MFC4070028.1"/>
    </source>
</evidence>
<dbReference type="RefSeq" id="WP_378070921.1">
    <property type="nucleotide sequence ID" value="NZ_JBHSBL010000024.1"/>
</dbReference>
<dbReference type="GO" id="GO:0016301">
    <property type="term" value="F:kinase activity"/>
    <property type="evidence" value="ECO:0007669"/>
    <property type="project" value="UniProtKB-KW"/>
</dbReference>
<dbReference type="PANTHER" id="PTHR24421:SF10">
    <property type="entry name" value="NITRATE_NITRITE SENSOR PROTEIN NARQ"/>
    <property type="match status" value="1"/>
</dbReference>
<dbReference type="EC" id="2.7.13.3" evidence="2"/>
<feature type="transmembrane region" description="Helical" evidence="9">
    <location>
        <begin position="70"/>
        <end position="87"/>
    </location>
</feature>
<feature type="transmembrane region" description="Helical" evidence="9">
    <location>
        <begin position="93"/>
        <end position="110"/>
    </location>
</feature>
<dbReference type="Gene3D" id="3.30.565.10">
    <property type="entry name" value="Histidine kinase-like ATPase, C-terminal domain"/>
    <property type="match status" value="1"/>
</dbReference>
<dbReference type="PANTHER" id="PTHR24421">
    <property type="entry name" value="NITRATE/NITRITE SENSOR PROTEIN NARX-RELATED"/>
    <property type="match status" value="1"/>
</dbReference>
<sequence>MVEPLRALLAEPRPPDPPARGRRDWLLVAVLTVAVPAEGLLRPDVPARAATLVMTLALVPTLLWRRERPLLMVAIVFGVSWVVPLFTGHQPELVSGAFVLLLAFALVRWGSGREIVAGAALILVKIAVTATGTDRVAGFLVMSVMFALAVAARYRSRFRARELDQVKLLERERLARDLHDTVAHHVSAMAIRAQAGIAVSRTSPEGAVDALRVIEAEAVRALGEMRTLVRALRDGDPAELAPCPAVADLTGLAGPAPEGPEVDVEIAGDLGDLPPAVGTAIYRLAQESVTNARRHARRATRITVRVWADAGTVRLSVTDDGDGGTARGGGFGLAGMRERAALLGGVCEAGPDAGRGWTVTAVLPRGLG</sequence>
<dbReference type="SUPFAM" id="SSF55874">
    <property type="entry name" value="ATPase domain of HSP90 chaperone/DNA topoisomerase II/histidine kinase"/>
    <property type="match status" value="1"/>
</dbReference>
<dbReference type="InterPro" id="IPR050482">
    <property type="entry name" value="Sensor_HK_TwoCompSys"/>
</dbReference>
<feature type="transmembrane region" description="Helical" evidence="9">
    <location>
        <begin position="137"/>
        <end position="154"/>
    </location>
</feature>
<keyword evidence="9" id="KW-0812">Transmembrane</keyword>
<dbReference type="SMART" id="SM00387">
    <property type="entry name" value="HATPase_c"/>
    <property type="match status" value="1"/>
</dbReference>
<evidence type="ECO:0000256" key="2">
    <source>
        <dbReference type="ARBA" id="ARBA00012438"/>
    </source>
</evidence>
<evidence type="ECO:0000256" key="8">
    <source>
        <dbReference type="ARBA" id="ARBA00023012"/>
    </source>
</evidence>
<keyword evidence="9" id="KW-1133">Transmembrane helix</keyword>
<feature type="transmembrane region" description="Helical" evidence="9">
    <location>
        <begin position="115"/>
        <end position="131"/>
    </location>
</feature>
<keyword evidence="12" id="KW-1185">Reference proteome</keyword>
<name>A0ABV8J464_9ACTN</name>
<keyword evidence="6 11" id="KW-0418">Kinase</keyword>
<dbReference type="InterPro" id="IPR003594">
    <property type="entry name" value="HATPase_dom"/>
</dbReference>
<dbReference type="EMBL" id="JBHSBL010000024">
    <property type="protein sequence ID" value="MFC4070028.1"/>
    <property type="molecule type" value="Genomic_DNA"/>
</dbReference>
<evidence type="ECO:0000256" key="1">
    <source>
        <dbReference type="ARBA" id="ARBA00000085"/>
    </source>
</evidence>
<gene>
    <name evidence="11" type="ORF">ACFO0C_34305</name>
</gene>
<evidence type="ECO:0000256" key="6">
    <source>
        <dbReference type="ARBA" id="ARBA00022777"/>
    </source>
</evidence>
<proteinExistence type="predicted"/>
<keyword evidence="5" id="KW-0547">Nucleotide-binding</keyword>
<dbReference type="Pfam" id="PF07730">
    <property type="entry name" value="HisKA_3"/>
    <property type="match status" value="1"/>
</dbReference>
<keyword evidence="7" id="KW-0067">ATP-binding</keyword>